<evidence type="ECO:0000313" key="1">
    <source>
        <dbReference type="EMBL" id="EOB21911.1"/>
    </source>
</evidence>
<accession>R0LFS7</accession>
<dbReference type="Proteomes" id="UP000013365">
    <property type="component" value="Unassembled WGS sequence"/>
</dbReference>
<sequence>MKKINFNTDESGYFDNGNNYFINGGLQNEKMNTMLSLFQHEYTHFVIFHTSSLGLLIVMSEKIAQLDSSKNWLFHKISRYYKRMQEEIATYSEMLSYYKINGKEEFIKFREDIRINNPGYYRYYRKMCNRNSLLRENSFLSYKSEKIDDLIETLYQIGRDSFNVNIKELKFGSIHNEKELQTIMSSSRLKFNPNCRFGQIIKSLNWDGKIFKYNIPNYIPVTPIEKFEISDYINIVQSVFPNNKNVKDRLSGFSLNSSFKPYGYPDLSQSFPFTDVGGEKHNYKIPRIEMNPEVLLNIPEIVYVDLIFNKTLDKLFSNITITQKNGKQTMTYFEIGDKSAAIYYVLELLSKHNAILRLLDYSIFEFSNWTDILEVFPNRSYLCLSTNVASSIDKIVENLTGAQFDIVKMEGYSILIIQSGNLSLVQPIVTQYTDTLSIVLELLGLEKSSFIKDQEECKKAGIFIMDGVNVRRNINIDDLIDQFIQFFQDL</sequence>
<dbReference type="EMBL" id="AQTT01000010">
    <property type="protein sequence ID" value="EOB21911.1"/>
    <property type="molecule type" value="Genomic_DNA"/>
</dbReference>
<evidence type="ECO:0000313" key="2">
    <source>
        <dbReference type="Proteomes" id="UP000013365"/>
    </source>
</evidence>
<proteinExistence type="predicted"/>
<dbReference type="PATRIC" id="fig|1239792.3.peg.1004"/>
<comment type="caution">
    <text evidence="1">The sequence shown here is derived from an EMBL/GenBank/DDBJ whole genome shotgun (WGS) entry which is preliminary data.</text>
</comment>
<organism evidence="1 2">
    <name type="scientific">Streptococcus mitis 11/5</name>
    <dbReference type="NCBI Taxonomy" id="1239792"/>
    <lineage>
        <taxon>Bacteria</taxon>
        <taxon>Bacillati</taxon>
        <taxon>Bacillota</taxon>
        <taxon>Bacilli</taxon>
        <taxon>Lactobacillales</taxon>
        <taxon>Streptococcaceae</taxon>
        <taxon>Streptococcus</taxon>
        <taxon>Streptococcus mitis group</taxon>
    </lineage>
</organism>
<gene>
    <name evidence="1" type="ORF">D064_05154</name>
</gene>
<reference evidence="1 2" key="1">
    <citation type="submission" date="2013-04" db="EMBL/GenBank/DDBJ databases">
        <authorList>
            <person name="Ikryannikova L.N."/>
            <person name="Ilina E.N."/>
            <person name="Kostryukova E.S."/>
            <person name="Semashko T.A."/>
            <person name="Karpova I.Y.U."/>
            <person name="Larin A.K."/>
            <person name="Ischenko D.S."/>
            <person name="Alekseev D.G."/>
            <person name="Klimova E.A."/>
            <person name="Filimonova A.V."/>
            <person name="Savinova T.A."/>
            <person name="Filimonova O.Y.U."/>
            <person name="Dubovickaya V.A."/>
            <person name="Sidorenko S.V."/>
            <person name="Govorun V.M."/>
        </authorList>
    </citation>
    <scope>NUCLEOTIDE SEQUENCE [LARGE SCALE GENOMIC DNA]</scope>
    <source>
        <strain evidence="1 2">11/5</strain>
    </source>
</reference>
<protein>
    <submittedName>
        <fullName evidence="1">Uncharacterized protein</fullName>
    </submittedName>
</protein>
<name>R0LFS7_STRMT</name>
<dbReference type="AlphaFoldDB" id="R0LFS7"/>